<dbReference type="Gene3D" id="1.20.1420.30">
    <property type="entry name" value="NCX, central ion-binding region"/>
    <property type="match status" value="1"/>
</dbReference>
<protein>
    <recommendedName>
        <fullName evidence="8">Sodium/calcium exchanger membrane region domain-containing protein</fullName>
    </recommendedName>
</protein>
<feature type="transmembrane region" description="Helical" evidence="7">
    <location>
        <begin position="12"/>
        <end position="31"/>
    </location>
</feature>
<evidence type="ECO:0000313" key="9">
    <source>
        <dbReference type="EMBL" id="CAE8627695.1"/>
    </source>
</evidence>
<evidence type="ECO:0000256" key="4">
    <source>
        <dbReference type="ARBA" id="ARBA00022989"/>
    </source>
</evidence>
<keyword evidence="2" id="KW-0813">Transport</keyword>
<dbReference type="AlphaFoldDB" id="A0A813GTF9"/>
<evidence type="ECO:0000256" key="2">
    <source>
        <dbReference type="ARBA" id="ARBA00022448"/>
    </source>
</evidence>
<reference evidence="9" key="1">
    <citation type="submission" date="2021-02" db="EMBL/GenBank/DDBJ databases">
        <authorList>
            <person name="Dougan E. K."/>
            <person name="Rhodes N."/>
            <person name="Thang M."/>
            <person name="Chan C."/>
        </authorList>
    </citation>
    <scope>NUCLEOTIDE SEQUENCE</scope>
</reference>
<keyword evidence="4 7" id="KW-1133">Transmembrane helix</keyword>
<comment type="caution">
    <text evidence="9">The sequence shown here is derived from an EMBL/GenBank/DDBJ whole genome shotgun (WGS) entry which is preliminary data.</text>
</comment>
<name>A0A813GTF9_POLGL</name>
<dbReference type="InterPro" id="IPR044880">
    <property type="entry name" value="NCX_ion-bd_dom_sf"/>
</dbReference>
<keyword evidence="10" id="KW-1185">Reference proteome</keyword>
<dbReference type="PANTHER" id="PTHR31503">
    <property type="entry name" value="VACUOLAR CALCIUM ION TRANSPORTER"/>
    <property type="match status" value="1"/>
</dbReference>
<proteinExistence type="predicted"/>
<dbReference type="Proteomes" id="UP000654075">
    <property type="component" value="Unassembled WGS sequence"/>
</dbReference>
<dbReference type="PANTHER" id="PTHR31503:SF22">
    <property type="entry name" value="VACUOLAR CALCIUM ION TRANSPORTER"/>
    <property type="match status" value="1"/>
</dbReference>
<sequence>ADDAPSLTSSCALLLMAATTLVVAVNSAFLIDTLESVVKSNGIPQTFIGVILLPIAGNACEHASAIRFAMQDRPGLAIGISVGSSTQIALLVVPFSVIMAWIVGQPLDLDFGCLNVAVVTLSILVVLTLLLDGRSNWFKGYIMCSMYAFIAVLYWYTPDAGLNQVPSTRP</sequence>
<dbReference type="GO" id="GO:0015369">
    <property type="term" value="F:calcium:proton antiporter activity"/>
    <property type="evidence" value="ECO:0007669"/>
    <property type="project" value="TreeGrafter"/>
</dbReference>
<gene>
    <name evidence="9" type="ORF">PGLA1383_LOCUS44424</name>
</gene>
<comment type="subcellular location">
    <subcellularLocation>
        <location evidence="1">Endomembrane system</location>
        <topology evidence="1">Multi-pass membrane protein</topology>
    </subcellularLocation>
</comment>
<feature type="transmembrane region" description="Helical" evidence="7">
    <location>
        <begin position="43"/>
        <end position="64"/>
    </location>
</feature>
<evidence type="ECO:0000256" key="3">
    <source>
        <dbReference type="ARBA" id="ARBA00022692"/>
    </source>
</evidence>
<dbReference type="InterPro" id="IPR004837">
    <property type="entry name" value="NaCa_Exmemb"/>
</dbReference>
<organism evidence="9 10">
    <name type="scientific">Polarella glacialis</name>
    <name type="common">Dinoflagellate</name>
    <dbReference type="NCBI Taxonomy" id="89957"/>
    <lineage>
        <taxon>Eukaryota</taxon>
        <taxon>Sar</taxon>
        <taxon>Alveolata</taxon>
        <taxon>Dinophyceae</taxon>
        <taxon>Suessiales</taxon>
        <taxon>Suessiaceae</taxon>
        <taxon>Polarella</taxon>
    </lineage>
</organism>
<keyword evidence="5" id="KW-0406">Ion transport</keyword>
<keyword evidence="6 7" id="KW-0472">Membrane</keyword>
<evidence type="ECO:0000256" key="6">
    <source>
        <dbReference type="ARBA" id="ARBA00023136"/>
    </source>
</evidence>
<evidence type="ECO:0000313" key="10">
    <source>
        <dbReference type="Proteomes" id="UP000654075"/>
    </source>
</evidence>
<feature type="transmembrane region" description="Helical" evidence="7">
    <location>
        <begin position="138"/>
        <end position="157"/>
    </location>
</feature>
<dbReference type="GO" id="GO:0012505">
    <property type="term" value="C:endomembrane system"/>
    <property type="evidence" value="ECO:0007669"/>
    <property type="project" value="UniProtKB-SubCell"/>
</dbReference>
<evidence type="ECO:0000259" key="8">
    <source>
        <dbReference type="Pfam" id="PF01699"/>
    </source>
</evidence>
<feature type="transmembrane region" description="Helical" evidence="7">
    <location>
        <begin position="76"/>
        <end position="103"/>
    </location>
</feature>
<keyword evidence="3 7" id="KW-0812">Transmembrane</keyword>
<dbReference type="GO" id="GO:0005774">
    <property type="term" value="C:vacuolar membrane"/>
    <property type="evidence" value="ECO:0007669"/>
    <property type="project" value="UniProtKB-ARBA"/>
</dbReference>
<feature type="non-terminal residue" evidence="9">
    <location>
        <position position="170"/>
    </location>
</feature>
<accession>A0A813GTF9</accession>
<dbReference type="OMA" id="VIMAWIV"/>
<evidence type="ECO:0000256" key="7">
    <source>
        <dbReference type="SAM" id="Phobius"/>
    </source>
</evidence>
<dbReference type="Pfam" id="PF01699">
    <property type="entry name" value="Na_Ca_ex"/>
    <property type="match status" value="1"/>
</dbReference>
<feature type="domain" description="Sodium/calcium exchanger membrane region" evidence="8">
    <location>
        <begin position="13"/>
        <end position="154"/>
    </location>
</feature>
<dbReference type="OrthoDB" id="1699231at2759"/>
<dbReference type="EMBL" id="CAJNNV010029241">
    <property type="protein sequence ID" value="CAE8627695.1"/>
    <property type="molecule type" value="Genomic_DNA"/>
</dbReference>
<feature type="transmembrane region" description="Helical" evidence="7">
    <location>
        <begin position="109"/>
        <end position="131"/>
    </location>
</feature>
<evidence type="ECO:0000256" key="5">
    <source>
        <dbReference type="ARBA" id="ARBA00023065"/>
    </source>
</evidence>
<dbReference type="InterPro" id="IPR004713">
    <property type="entry name" value="CaH_exchang"/>
</dbReference>
<evidence type="ECO:0000256" key="1">
    <source>
        <dbReference type="ARBA" id="ARBA00004127"/>
    </source>
</evidence>
<dbReference type="GO" id="GO:0006874">
    <property type="term" value="P:intracellular calcium ion homeostasis"/>
    <property type="evidence" value="ECO:0007669"/>
    <property type="project" value="TreeGrafter"/>
</dbReference>